<evidence type="ECO:0000313" key="2">
    <source>
        <dbReference type="Proteomes" id="UP000185207"/>
    </source>
</evidence>
<evidence type="ECO:0000313" key="1">
    <source>
        <dbReference type="EMBL" id="SIN84338.1"/>
    </source>
</evidence>
<protein>
    <submittedName>
        <fullName evidence="1">Uncharacterized protein</fullName>
    </submittedName>
</protein>
<name>A0A1N6EMY2_9FLAO</name>
<gene>
    <name evidence="1" type="ORF">SAMN05444409_0737</name>
</gene>
<proteinExistence type="predicted"/>
<dbReference type="AlphaFoldDB" id="A0A1N6EMY2"/>
<sequence>MCYGLKLFRAFFEKEIQLAKPIKSVIGSEISVIKSKKAK</sequence>
<organism evidence="1 2">
    <name type="scientific">Epilithonimonas zeae</name>
    <dbReference type="NCBI Taxonomy" id="1416779"/>
    <lineage>
        <taxon>Bacteria</taxon>
        <taxon>Pseudomonadati</taxon>
        <taxon>Bacteroidota</taxon>
        <taxon>Flavobacteriia</taxon>
        <taxon>Flavobacteriales</taxon>
        <taxon>Weeksellaceae</taxon>
        <taxon>Chryseobacterium group</taxon>
        <taxon>Epilithonimonas</taxon>
    </lineage>
</organism>
<dbReference type="EMBL" id="FSRK01000001">
    <property type="protein sequence ID" value="SIN84338.1"/>
    <property type="molecule type" value="Genomic_DNA"/>
</dbReference>
<keyword evidence="2" id="KW-1185">Reference proteome</keyword>
<reference evidence="2" key="1">
    <citation type="submission" date="2016-11" db="EMBL/GenBank/DDBJ databases">
        <authorList>
            <person name="Varghese N."/>
            <person name="Submissions S."/>
        </authorList>
    </citation>
    <scope>NUCLEOTIDE SEQUENCE [LARGE SCALE GENOMIC DNA]</scope>
    <source>
        <strain evidence="2">DSM 27623</strain>
    </source>
</reference>
<accession>A0A1N6EMY2</accession>
<dbReference type="Proteomes" id="UP000185207">
    <property type="component" value="Unassembled WGS sequence"/>
</dbReference>